<evidence type="ECO:0000313" key="2">
    <source>
        <dbReference type="Proteomes" id="UP000308267"/>
    </source>
</evidence>
<gene>
    <name evidence="1" type="ORF">CRM22_010928</name>
</gene>
<dbReference type="EMBL" id="SJOL01011236">
    <property type="protein sequence ID" value="TGZ49170.1"/>
    <property type="molecule type" value="Genomic_DNA"/>
</dbReference>
<proteinExistence type="predicted"/>
<keyword evidence="2" id="KW-1185">Reference proteome</keyword>
<name>A0A4S2KIM9_OPIFE</name>
<protein>
    <submittedName>
        <fullName evidence="1">Uncharacterized protein</fullName>
    </submittedName>
</protein>
<reference evidence="1 2" key="1">
    <citation type="journal article" date="2019" name="BMC Genomics">
        <title>New insights from Opisthorchis felineus genome: update on genomics of the epidemiologically important liver flukes.</title>
        <authorList>
            <person name="Ershov N.I."/>
            <person name="Mordvinov V.A."/>
            <person name="Prokhortchouk E.B."/>
            <person name="Pakharukova M.Y."/>
            <person name="Gunbin K.V."/>
            <person name="Ustyantsev K."/>
            <person name="Genaev M.A."/>
            <person name="Blinov A.G."/>
            <person name="Mazur A."/>
            <person name="Boulygina E."/>
            <person name="Tsygankova S."/>
            <person name="Khrameeva E."/>
            <person name="Chekanov N."/>
            <person name="Fan G."/>
            <person name="Xiao A."/>
            <person name="Zhang H."/>
            <person name="Xu X."/>
            <person name="Yang H."/>
            <person name="Solovyev V."/>
            <person name="Lee S.M."/>
            <person name="Liu X."/>
            <person name="Afonnikov D.A."/>
            <person name="Skryabin K.G."/>
        </authorList>
    </citation>
    <scope>NUCLEOTIDE SEQUENCE [LARGE SCALE GENOMIC DNA]</scope>
    <source>
        <strain evidence="1">AK-0245</strain>
        <tissue evidence="1">Whole organism</tissue>
    </source>
</reference>
<sequence length="66" mass="7426">MEKLLRNVTIFLCNGLSSGLGFDDEELKQLASEIDQMNTGETKTNGNQNELNEDIESFNAIFGWLE</sequence>
<accession>A0A4S2KIM9</accession>
<organism evidence="1 2">
    <name type="scientific">Opisthorchis felineus</name>
    <dbReference type="NCBI Taxonomy" id="147828"/>
    <lineage>
        <taxon>Eukaryota</taxon>
        <taxon>Metazoa</taxon>
        <taxon>Spiralia</taxon>
        <taxon>Lophotrochozoa</taxon>
        <taxon>Platyhelminthes</taxon>
        <taxon>Trematoda</taxon>
        <taxon>Digenea</taxon>
        <taxon>Opisthorchiida</taxon>
        <taxon>Opisthorchiata</taxon>
        <taxon>Opisthorchiidae</taxon>
        <taxon>Opisthorchis</taxon>
    </lineage>
</organism>
<dbReference type="Proteomes" id="UP000308267">
    <property type="component" value="Unassembled WGS sequence"/>
</dbReference>
<evidence type="ECO:0000313" key="1">
    <source>
        <dbReference type="EMBL" id="TGZ49170.1"/>
    </source>
</evidence>
<feature type="non-terminal residue" evidence="1">
    <location>
        <position position="66"/>
    </location>
</feature>
<dbReference type="AlphaFoldDB" id="A0A4S2KIM9"/>
<comment type="caution">
    <text evidence="1">The sequence shown here is derived from an EMBL/GenBank/DDBJ whole genome shotgun (WGS) entry which is preliminary data.</text>
</comment>